<accession>A0A430UNV3</accession>
<evidence type="ECO:0000313" key="1">
    <source>
        <dbReference type="EMBL" id="RTI07973.1"/>
    </source>
</evidence>
<gene>
    <name evidence="1" type="ORF">CSW30_07850</name>
</gene>
<protein>
    <submittedName>
        <fullName evidence="1">Uncharacterized protein</fullName>
    </submittedName>
</protein>
<dbReference type="AlphaFoldDB" id="A0A430UNV3"/>
<proteinExistence type="predicted"/>
<dbReference type="Proteomes" id="UP000287173">
    <property type="component" value="Unassembled WGS sequence"/>
</dbReference>
<sequence length="76" mass="8391">MYRRQVLEGARGESLAVATQPVEEGARPAPVSVRAESREPVCAFWAVFLSPDPWRMEDVGARVYQGSGRVCEGGRR</sequence>
<dbReference type="RefSeq" id="WP_126218585.1">
    <property type="nucleotide sequence ID" value="NZ_PEMG01000225.1"/>
</dbReference>
<dbReference type="EMBL" id="PEMG01000225">
    <property type="protein sequence ID" value="RTI07973.1"/>
    <property type="molecule type" value="Genomic_DNA"/>
</dbReference>
<name>A0A430UNV3_THESC</name>
<organism evidence="1 2">
    <name type="scientific">Thermus scotoductus</name>
    <dbReference type="NCBI Taxonomy" id="37636"/>
    <lineage>
        <taxon>Bacteria</taxon>
        <taxon>Thermotogati</taxon>
        <taxon>Deinococcota</taxon>
        <taxon>Deinococci</taxon>
        <taxon>Thermales</taxon>
        <taxon>Thermaceae</taxon>
        <taxon>Thermus</taxon>
    </lineage>
</organism>
<reference evidence="1 2" key="1">
    <citation type="journal article" date="2019" name="Extremophiles">
        <title>Biogeography of thermophiles and predominance of Thermus scotoductus in domestic water heaters.</title>
        <authorList>
            <person name="Wilpiszeski R.L."/>
            <person name="Zhang Z."/>
            <person name="House C.H."/>
        </authorList>
    </citation>
    <scope>NUCLEOTIDE SEQUENCE [LARGE SCALE GENOMIC DNA]</scope>
    <source>
        <strain evidence="1 2">17_S17</strain>
    </source>
</reference>
<evidence type="ECO:0000313" key="2">
    <source>
        <dbReference type="Proteomes" id="UP000287173"/>
    </source>
</evidence>
<comment type="caution">
    <text evidence="1">The sequence shown here is derived from an EMBL/GenBank/DDBJ whole genome shotgun (WGS) entry which is preliminary data.</text>
</comment>